<gene>
    <name evidence="1" type="ORF">H8696_01715</name>
</gene>
<dbReference type="RefSeq" id="WP_249314537.1">
    <property type="nucleotide sequence ID" value="NZ_JACRSR010000001.1"/>
</dbReference>
<evidence type="ECO:0000313" key="2">
    <source>
        <dbReference type="Proteomes" id="UP000623172"/>
    </source>
</evidence>
<comment type="caution">
    <text evidence="1">The sequence shown here is derived from an EMBL/GenBank/DDBJ whole genome shotgun (WGS) entry which is preliminary data.</text>
</comment>
<keyword evidence="2" id="KW-1185">Reference proteome</keyword>
<dbReference type="EMBL" id="JACRSR010000001">
    <property type="protein sequence ID" value="MBC8530564.1"/>
    <property type="molecule type" value="Genomic_DNA"/>
</dbReference>
<reference evidence="1" key="1">
    <citation type="submission" date="2020-08" db="EMBL/GenBank/DDBJ databases">
        <title>Genome public.</title>
        <authorList>
            <person name="Liu C."/>
            <person name="Sun Q."/>
        </authorList>
    </citation>
    <scope>NUCLEOTIDE SEQUENCE</scope>
    <source>
        <strain evidence="1">NSJ-53</strain>
    </source>
</reference>
<sequence length="281" mass="30396">MAVNYATKYAGAVDERFRLSALTTPAVNDSFDWTGAKTVQVYSIPTVAMSDYSRTGTARYGTPSELDNTLQELTLAKDRGFAFIIDRGNYNDTAMTNAAGEALQRQVEEVVIPEIDTYRLSKMAAGTGTTKTETVTSSNAYDLFLEACGTLSDNKVPLEGRVAFVNPAFYKAIKQDGSFVKGSDMAHEMLSHGVVGMVDGVSLIQVPTSYMPEGTTLIMAHPLCTTAPVKLADYKIHDNPPGINGWLIEGRVYYDAFVLTSKKKGIYIVKNAAAQQPSGDA</sequence>
<protein>
    <submittedName>
        <fullName evidence="1">N4-gp56 family major capsid protein</fullName>
    </submittedName>
</protein>
<evidence type="ECO:0000313" key="1">
    <source>
        <dbReference type="EMBL" id="MBC8530564.1"/>
    </source>
</evidence>
<accession>A0A926D451</accession>
<name>A0A926D451_9FIRM</name>
<organism evidence="1 2">
    <name type="scientific">Gehongia tenuis</name>
    <dbReference type="NCBI Taxonomy" id="2763655"/>
    <lineage>
        <taxon>Bacteria</taxon>
        <taxon>Bacillati</taxon>
        <taxon>Bacillota</taxon>
        <taxon>Clostridia</taxon>
        <taxon>Christensenellales</taxon>
        <taxon>Christensenellaceae</taxon>
        <taxon>Gehongia</taxon>
    </lineage>
</organism>
<dbReference type="AlphaFoldDB" id="A0A926D451"/>
<proteinExistence type="predicted"/>
<dbReference type="Proteomes" id="UP000623172">
    <property type="component" value="Unassembled WGS sequence"/>
</dbReference>